<accession>A0A9P7GRP7</accession>
<feature type="region of interest" description="Disordered" evidence="2">
    <location>
        <begin position="38"/>
        <end position="189"/>
    </location>
</feature>
<evidence type="ECO:0000256" key="1">
    <source>
        <dbReference type="SAM" id="Coils"/>
    </source>
</evidence>
<dbReference type="PANTHER" id="PTHR34409">
    <property type="entry name" value="SET DOMAIN-CONTAINING PROTEIN"/>
    <property type="match status" value="1"/>
</dbReference>
<evidence type="ECO:0000313" key="4">
    <source>
        <dbReference type="EMBL" id="KAG5653358.1"/>
    </source>
</evidence>
<feature type="compositionally biased region" description="Basic and acidic residues" evidence="2">
    <location>
        <begin position="115"/>
        <end position="124"/>
    </location>
</feature>
<comment type="caution">
    <text evidence="4">The sequence shown here is derived from an EMBL/GenBank/DDBJ whole genome shotgun (WGS) entry which is preliminary data.</text>
</comment>
<dbReference type="PANTHER" id="PTHR34409:SF1">
    <property type="entry name" value="MYB-LIKE DOMAIN-CONTAINING PROTEIN"/>
    <property type="match status" value="1"/>
</dbReference>
<dbReference type="OrthoDB" id="99432at2759"/>
<keyword evidence="5" id="KW-1185">Reference proteome</keyword>
<sequence length="584" mass="65140">MPPDPAASGYNYHHNYSYLSAPGRLHIPPRLTAASPRGSVLEIPASRPSPRPLGASRPPVDQQINASRPRQPIPRFDVPSNFFEISHEPRPPYIPPLSPRALSDDDLPEPSTLVDAHEKERAMTPDDTSTENIPPARGKKHARAADDGRGASVKKPRAGQSKPTPKPKAAAGKVKTEPKLTAKGRPTGTRNFTEEETLELLEQVKQRLPIAGAGWLAVSEQYNQWACNNKYSKRDGKSLKARFEAVLRKAKEKPTGNASRDPNHPFCIALSIEADIEEKSGTLTLNDSEFDEGEVENNQLGSDDEIIEITDNENSQAVKPKRGAKSDTVMTKAYRVAEPLADTHRRPRANAATEVLASFTHMFNPSTIRQRDEARMSQNLHVAQLSALQVELREARTRNEVLNDRLMEEIRRADRAEHELQLFRTLQSSWSHRRRTRESSESDFSVSSPHRSYHQRARRFRHHSHRRSPSQSRERQHSSSQLHQHDQPLLQDAGIQLPEPPQSHRAAQSPHHSTPGTFFGQQPSSTPGGSVFPGSLNYRTAASQSPHSRISGGYDHDGETLSSITLTPRKNRDGKLSLDIIPNH</sequence>
<feature type="compositionally biased region" description="Basic residues" evidence="2">
    <location>
        <begin position="451"/>
        <end position="468"/>
    </location>
</feature>
<dbReference type="Proteomes" id="UP000717328">
    <property type="component" value="Unassembled WGS sequence"/>
</dbReference>
<organism evidence="4 5">
    <name type="scientific">Sphagnurus paluster</name>
    <dbReference type="NCBI Taxonomy" id="117069"/>
    <lineage>
        <taxon>Eukaryota</taxon>
        <taxon>Fungi</taxon>
        <taxon>Dikarya</taxon>
        <taxon>Basidiomycota</taxon>
        <taxon>Agaricomycotina</taxon>
        <taxon>Agaricomycetes</taxon>
        <taxon>Agaricomycetidae</taxon>
        <taxon>Agaricales</taxon>
        <taxon>Tricholomatineae</taxon>
        <taxon>Lyophyllaceae</taxon>
        <taxon>Sphagnurus</taxon>
    </lineage>
</organism>
<protein>
    <recommendedName>
        <fullName evidence="3">DUF6818 domain-containing protein</fullName>
    </recommendedName>
</protein>
<feature type="compositionally biased region" description="Polar residues" evidence="2">
    <location>
        <begin position="537"/>
        <end position="548"/>
    </location>
</feature>
<feature type="region of interest" description="Disordered" evidence="2">
    <location>
        <begin position="429"/>
        <end position="584"/>
    </location>
</feature>
<dbReference type="EMBL" id="JABCKI010000057">
    <property type="protein sequence ID" value="KAG5653358.1"/>
    <property type="molecule type" value="Genomic_DNA"/>
</dbReference>
<feature type="domain" description="DUF6818" evidence="3">
    <location>
        <begin position="213"/>
        <end position="294"/>
    </location>
</feature>
<feature type="compositionally biased region" description="Polar residues" evidence="2">
    <location>
        <begin position="510"/>
        <end position="528"/>
    </location>
</feature>
<name>A0A9P7GRP7_9AGAR</name>
<reference evidence="4" key="2">
    <citation type="submission" date="2021-10" db="EMBL/GenBank/DDBJ databases">
        <title>Phylogenomics reveals ancestral predisposition of the termite-cultivated fungus Termitomyces towards a domesticated lifestyle.</title>
        <authorList>
            <person name="Auxier B."/>
            <person name="Grum-Grzhimaylo A."/>
            <person name="Cardenas M.E."/>
            <person name="Lodge J.D."/>
            <person name="Laessoe T."/>
            <person name="Pedersen O."/>
            <person name="Smith M.E."/>
            <person name="Kuyper T.W."/>
            <person name="Franco-Molano E.A."/>
            <person name="Baroni T.J."/>
            <person name="Aanen D.K."/>
        </authorList>
    </citation>
    <scope>NUCLEOTIDE SEQUENCE</scope>
    <source>
        <strain evidence="4">D49</strain>
    </source>
</reference>
<gene>
    <name evidence="4" type="ORF">H0H81_000859</name>
</gene>
<reference evidence="4" key="1">
    <citation type="submission" date="2021-02" db="EMBL/GenBank/DDBJ databases">
        <authorList>
            <person name="Nieuwenhuis M."/>
            <person name="Van De Peppel L.J.J."/>
        </authorList>
    </citation>
    <scope>NUCLEOTIDE SEQUENCE</scope>
    <source>
        <strain evidence="4">D49</strain>
    </source>
</reference>
<evidence type="ECO:0000256" key="2">
    <source>
        <dbReference type="SAM" id="MobiDB-lite"/>
    </source>
</evidence>
<dbReference type="Pfam" id="PF20681">
    <property type="entry name" value="DUF6818"/>
    <property type="match status" value="1"/>
</dbReference>
<feature type="coiled-coil region" evidence="1">
    <location>
        <begin position="385"/>
        <end position="419"/>
    </location>
</feature>
<keyword evidence="1" id="KW-0175">Coiled coil</keyword>
<evidence type="ECO:0000259" key="3">
    <source>
        <dbReference type="Pfam" id="PF20681"/>
    </source>
</evidence>
<dbReference type="InterPro" id="IPR049203">
    <property type="entry name" value="DUF6818"/>
</dbReference>
<dbReference type="AlphaFoldDB" id="A0A9P7GRP7"/>
<proteinExistence type="predicted"/>
<evidence type="ECO:0000313" key="5">
    <source>
        <dbReference type="Proteomes" id="UP000717328"/>
    </source>
</evidence>